<dbReference type="Proteomes" id="UP001217089">
    <property type="component" value="Unassembled WGS sequence"/>
</dbReference>
<organism evidence="1 2">
    <name type="scientific">Tegillarca granosa</name>
    <name type="common">Malaysian cockle</name>
    <name type="synonym">Anadara granosa</name>
    <dbReference type="NCBI Taxonomy" id="220873"/>
    <lineage>
        <taxon>Eukaryota</taxon>
        <taxon>Metazoa</taxon>
        <taxon>Spiralia</taxon>
        <taxon>Lophotrochozoa</taxon>
        <taxon>Mollusca</taxon>
        <taxon>Bivalvia</taxon>
        <taxon>Autobranchia</taxon>
        <taxon>Pteriomorphia</taxon>
        <taxon>Arcoida</taxon>
        <taxon>Arcoidea</taxon>
        <taxon>Arcidae</taxon>
        <taxon>Tegillarca</taxon>
    </lineage>
</organism>
<keyword evidence="2" id="KW-1185">Reference proteome</keyword>
<protein>
    <submittedName>
        <fullName evidence="1">Uncharacterized protein</fullName>
    </submittedName>
</protein>
<accession>A0ABQ9F5C1</accession>
<comment type="caution">
    <text evidence="1">The sequence shown here is derived from an EMBL/GenBank/DDBJ whole genome shotgun (WGS) entry which is preliminary data.</text>
</comment>
<gene>
    <name evidence="1" type="ORF">KUTeg_011347</name>
</gene>
<dbReference type="EMBL" id="JARBDR010000579">
    <property type="protein sequence ID" value="KAJ8311097.1"/>
    <property type="molecule type" value="Genomic_DNA"/>
</dbReference>
<evidence type="ECO:0000313" key="1">
    <source>
        <dbReference type="EMBL" id="KAJ8311097.1"/>
    </source>
</evidence>
<proteinExistence type="predicted"/>
<evidence type="ECO:0000313" key="2">
    <source>
        <dbReference type="Proteomes" id="UP001217089"/>
    </source>
</evidence>
<sequence length="197" mass="22517">MPLDNNQHYDVNVRSVWGSMVTGGRVSHLHELMATLNSPSMSQPTYSSIEQEIDLLGDVVQEDLLAAGAKNCKCCQVCYPIKINETDKQAAVRLLQRDIHDIHNSVHQVIIADVQIFVKADSRQILLFLQMLILNLMVITKCPRMKIYQIFLRKFPTYGQKQHHFSYRKIHVATNISENLTSMIMRDVGVLLDRVAK</sequence>
<reference evidence="1 2" key="1">
    <citation type="submission" date="2022-12" db="EMBL/GenBank/DDBJ databases">
        <title>Chromosome-level genome of Tegillarca granosa.</title>
        <authorList>
            <person name="Kim J."/>
        </authorList>
    </citation>
    <scope>NUCLEOTIDE SEQUENCE [LARGE SCALE GENOMIC DNA]</scope>
    <source>
        <strain evidence="1">Teg-2019</strain>
        <tissue evidence="1">Adductor muscle</tissue>
    </source>
</reference>
<name>A0ABQ9F5C1_TEGGR</name>